<sequence>MVELFAFQCRQAKGARPGLVLDEAGPPATLADGWGPPVIPDLAPRPPPARALAPPPPPIPPPPAVPARIKVGGITPRDSLSLFPLFSLSLSLGSVWNRSRNLRRRLQWRPRSPRPFPPSPAALSPSRRYISVPRALLLRFRHSPPLLPVGIEPAPSHLLSAVATELRFAAVVAPDLLPTRRHLLRLRRVPVDLGHPSASLADRRSTVVLAVPNRAAAFLRFGRRSRRRRRPGVSRRPPFRFPLLSALSGAAPPRRWSPAVTIGARSCRLPSAVPARPPSGAPSRLPSGPGRQPPAPAGAADAWDPRRRPPPAACSRSTVDREADAWAPLPWTRANEGYTSCGPVVEMSWQRA</sequence>
<evidence type="ECO:0000313" key="2">
    <source>
        <dbReference type="EMBL" id="BAD31545.1"/>
    </source>
</evidence>
<dbReference type="EMBL" id="AP005540">
    <property type="protein sequence ID" value="BAD31545.1"/>
    <property type="molecule type" value="Genomic_DNA"/>
</dbReference>
<organism evidence="2">
    <name type="scientific">Oryza sativa subsp. japonica</name>
    <name type="common">Rice</name>
    <dbReference type="NCBI Taxonomy" id="39947"/>
    <lineage>
        <taxon>Eukaryota</taxon>
        <taxon>Viridiplantae</taxon>
        <taxon>Streptophyta</taxon>
        <taxon>Embryophyta</taxon>
        <taxon>Tracheophyta</taxon>
        <taxon>Spermatophyta</taxon>
        <taxon>Magnoliopsida</taxon>
        <taxon>Liliopsida</taxon>
        <taxon>Poales</taxon>
        <taxon>Poaceae</taxon>
        <taxon>BOP clade</taxon>
        <taxon>Oryzoideae</taxon>
        <taxon>Oryzeae</taxon>
        <taxon>Oryzinae</taxon>
        <taxon>Oryza</taxon>
        <taxon>Oryza sativa</taxon>
    </lineage>
</organism>
<proteinExistence type="predicted"/>
<name>Q69PJ8_ORYSJ</name>
<gene>
    <name evidence="2" type="primary">OSJNBb0092N05.123</name>
</gene>
<reference evidence="2" key="1">
    <citation type="journal article" date="2004" name="Plant Cell">
        <title>Composition and structure of the centromeric region of rice chromosome 8.</title>
        <authorList>
            <person name="Wu J."/>
            <person name="Yamagata H."/>
            <person name="Hayashi-Tsugane M."/>
            <person name="Hijishita S."/>
            <person name="Fujisawa M."/>
            <person name="Shibata M."/>
            <person name="Itoh Y."/>
            <person name="Nakamura M."/>
            <person name="Sakaguchi M."/>
            <person name="Yoshihara R."/>
            <person name="Kobayashi H."/>
            <person name="Itoh K."/>
            <person name="Karasawa W."/>
            <person name="Yamamoto M."/>
            <person name="Saji S."/>
            <person name="Katagiri S."/>
            <person name="Kanamori H."/>
            <person name="Namiki N."/>
            <person name="Katayose Y."/>
            <person name="Matsumoto T."/>
            <person name="Sasaki T."/>
        </authorList>
    </citation>
    <scope>NUCLEOTIDE SEQUENCE</scope>
</reference>
<protein>
    <submittedName>
        <fullName evidence="2">HGWP repeat containing protein-like</fullName>
    </submittedName>
</protein>
<dbReference type="AlphaFoldDB" id="Q69PJ8"/>
<feature type="region of interest" description="Disordered" evidence="1">
    <location>
        <begin position="269"/>
        <end position="352"/>
    </location>
</feature>
<accession>Q69PJ8</accession>
<evidence type="ECO:0000256" key="1">
    <source>
        <dbReference type="SAM" id="MobiDB-lite"/>
    </source>
</evidence>